<evidence type="ECO:0000313" key="4">
    <source>
        <dbReference type="RefSeq" id="XP_013380631.1"/>
    </source>
</evidence>
<dbReference type="SMART" id="SM00312">
    <property type="entry name" value="PX"/>
    <property type="match status" value="1"/>
</dbReference>
<dbReference type="RefSeq" id="XP_013380631.1">
    <property type="nucleotide sequence ID" value="XM_013525177.1"/>
</dbReference>
<gene>
    <name evidence="4" type="primary">LOC106151771</name>
</gene>
<dbReference type="InParanoid" id="A0A1S3H593"/>
<dbReference type="OrthoDB" id="5582218at2759"/>
<accession>A0A1S3H593</accession>
<proteinExistence type="predicted"/>
<feature type="region of interest" description="Disordered" evidence="1">
    <location>
        <begin position="285"/>
        <end position="337"/>
    </location>
</feature>
<protein>
    <submittedName>
        <fullName evidence="4">Sorting nexin-19</fullName>
    </submittedName>
</protein>
<evidence type="ECO:0000256" key="1">
    <source>
        <dbReference type="SAM" id="MobiDB-lite"/>
    </source>
</evidence>
<dbReference type="SUPFAM" id="SSF64268">
    <property type="entry name" value="PX domain"/>
    <property type="match status" value="1"/>
</dbReference>
<name>A0A1S3H593_LINAN</name>
<dbReference type="KEGG" id="lak:106151771"/>
<dbReference type="PANTHER" id="PTHR22775">
    <property type="entry name" value="SORTING NEXIN"/>
    <property type="match status" value="1"/>
</dbReference>
<dbReference type="InterPro" id="IPR036871">
    <property type="entry name" value="PX_dom_sf"/>
</dbReference>
<reference evidence="4" key="1">
    <citation type="submission" date="2025-08" db="UniProtKB">
        <authorList>
            <consortium name="RefSeq"/>
        </authorList>
    </citation>
    <scope>IDENTIFICATION</scope>
    <source>
        <tissue evidence="4">Gonads</tissue>
    </source>
</reference>
<sequence length="596" mass="66938">MRQRQVVTTTEVPNFIFQNVYITQTETATEPSFTSNKPYTLYKIEYEAWYLTEEEEFILQKKVVWRRFREFVNLHSRLENSDLYKKCIKDVKGPKKWLTMPFGIGNMGQENIDSRKSTLEVYLQTLCAKSELNTSAEMREFLAYAGDGNIAFVKKPPQVTQIDKVIVKTVSGVFDKLDKLVTVPTREKRAKLESTSPTTAADVELPEDTDALRIRSKAESEDQVLMTTALEELVSSHEAVGNEDGTVTCKDQRAASAGTEMLLSRLKHQLSIQEENKDLKLQDETLSSQPAAPVKNCDPNEKLSPGKSDKPQGSIFGKKMKDMTSNPGFLEDVNSDTISPLTNTDEVKNLKDCTVLDEPNATCLLTESRNVDHVSKSTEHVTATDHSKAEGEDLLDMTSQSESLLQTDIAQTAKDCTKVDPSKALLLTDLVVDLGLQTIDGSTSWVCYDLAISAFRTLLGRGVESFLQEAVASITTEERCAHYLQNLRELLWHDGKRPGDQEQPIISQMQYDVTRKQAERCLYEAYPGFLALLLDDEDLSMSVREIMATLDSVKLNKHLLFCLADALLEQLLPEVKTEELHIKLFKLDTRPPDGAT</sequence>
<organism evidence="3 4">
    <name type="scientific">Lingula anatina</name>
    <name type="common">Brachiopod</name>
    <name type="synonym">Lingula unguis</name>
    <dbReference type="NCBI Taxonomy" id="7574"/>
    <lineage>
        <taxon>Eukaryota</taxon>
        <taxon>Metazoa</taxon>
        <taxon>Spiralia</taxon>
        <taxon>Lophotrochozoa</taxon>
        <taxon>Brachiopoda</taxon>
        <taxon>Linguliformea</taxon>
        <taxon>Lingulata</taxon>
        <taxon>Lingulida</taxon>
        <taxon>Linguloidea</taxon>
        <taxon>Lingulidae</taxon>
        <taxon>Lingula</taxon>
    </lineage>
</organism>
<evidence type="ECO:0000259" key="2">
    <source>
        <dbReference type="PROSITE" id="PS50195"/>
    </source>
</evidence>
<dbReference type="Proteomes" id="UP000085678">
    <property type="component" value="Unplaced"/>
</dbReference>
<feature type="domain" description="PX" evidence="2">
    <location>
        <begin position="20"/>
        <end position="149"/>
    </location>
</feature>
<dbReference type="Pfam" id="PF08628">
    <property type="entry name" value="Nexin_C"/>
    <property type="match status" value="1"/>
</dbReference>
<evidence type="ECO:0000313" key="3">
    <source>
        <dbReference type="Proteomes" id="UP000085678"/>
    </source>
</evidence>
<dbReference type="GeneID" id="106151771"/>
<dbReference type="PROSITE" id="PS50195">
    <property type="entry name" value="PX"/>
    <property type="match status" value="1"/>
</dbReference>
<dbReference type="AlphaFoldDB" id="A0A1S3H593"/>
<dbReference type="Gene3D" id="3.30.1520.10">
    <property type="entry name" value="Phox-like domain"/>
    <property type="match status" value="1"/>
</dbReference>
<dbReference type="GO" id="GO:0035091">
    <property type="term" value="F:phosphatidylinositol binding"/>
    <property type="evidence" value="ECO:0007669"/>
    <property type="project" value="InterPro"/>
</dbReference>
<dbReference type="Pfam" id="PF00787">
    <property type="entry name" value="PX"/>
    <property type="match status" value="1"/>
</dbReference>
<dbReference type="InterPro" id="IPR001683">
    <property type="entry name" value="PX_dom"/>
</dbReference>
<dbReference type="PANTHER" id="PTHR22775:SF31">
    <property type="entry name" value="SORTING NEXIN-19"/>
    <property type="match status" value="1"/>
</dbReference>
<keyword evidence="3" id="KW-1185">Reference proteome</keyword>
<dbReference type="InterPro" id="IPR013937">
    <property type="entry name" value="Sorting_nexin_C"/>
</dbReference>